<dbReference type="Proteomes" id="UP000011715">
    <property type="component" value="Unassembled WGS sequence"/>
</dbReference>
<sequence>MTPIHVDAPAASPSGHNSRLYSLEAERPPSGLAIMQSNTVAILPGCGTPAPPVLASPASRAALAIVSNAWPSTVTANSWRSGGGEGLPLTFADVGEQEIRRIPTSTEGSSIQSDSDFATHFSLPPAHRNPSPGWATLYARSSWPRSGRAYAARVEGARGLHSRRHRDAPQTSARDPHAELDLALAVPPRPTSLEYQLPCLFPSTAALSLSRSGPKRRPFAV</sequence>
<evidence type="ECO:0000313" key="4">
    <source>
        <dbReference type="Proteomes" id="UP000011715"/>
    </source>
</evidence>
<reference evidence="2" key="3">
    <citation type="submission" date="2011-03" db="EMBL/GenBank/DDBJ databases">
        <title>Annotation of Magnaporthe poae ATCC 64411.</title>
        <authorList>
            <person name="Ma L.-J."/>
            <person name="Dead R."/>
            <person name="Young S.K."/>
            <person name="Zeng Q."/>
            <person name="Gargeya S."/>
            <person name="Fitzgerald M."/>
            <person name="Haas B."/>
            <person name="Abouelleil A."/>
            <person name="Alvarado L."/>
            <person name="Arachchi H.M."/>
            <person name="Berlin A."/>
            <person name="Brown A."/>
            <person name="Chapman S.B."/>
            <person name="Chen Z."/>
            <person name="Dunbar C."/>
            <person name="Freedman E."/>
            <person name="Gearin G."/>
            <person name="Gellesch M."/>
            <person name="Goldberg J."/>
            <person name="Griggs A."/>
            <person name="Gujja S."/>
            <person name="Heiman D."/>
            <person name="Howarth C."/>
            <person name="Larson L."/>
            <person name="Lui A."/>
            <person name="MacDonald P.J.P."/>
            <person name="Mehta T."/>
            <person name="Montmayeur A."/>
            <person name="Murphy C."/>
            <person name="Neiman D."/>
            <person name="Pearson M."/>
            <person name="Priest M."/>
            <person name="Roberts A."/>
            <person name="Saif S."/>
            <person name="Shea T."/>
            <person name="Shenoy N."/>
            <person name="Sisk P."/>
            <person name="Stolte C."/>
            <person name="Sykes S."/>
            <person name="Yandava C."/>
            <person name="Wortman J."/>
            <person name="Nusbaum C."/>
            <person name="Birren B."/>
        </authorList>
    </citation>
    <scope>NUCLEOTIDE SEQUENCE</scope>
    <source>
        <strain evidence="2">ATCC 64411</strain>
    </source>
</reference>
<accession>A0A0C4EEH4</accession>
<protein>
    <submittedName>
        <fullName evidence="2 3">Uncharacterized protein</fullName>
    </submittedName>
</protein>
<proteinExistence type="predicted"/>
<reference evidence="3" key="5">
    <citation type="submission" date="2015-06" db="UniProtKB">
        <authorList>
            <consortium name="EnsemblFungi"/>
        </authorList>
    </citation>
    <scope>IDENTIFICATION</scope>
    <source>
        <strain evidence="3">ATCC 64411</strain>
    </source>
</reference>
<feature type="region of interest" description="Disordered" evidence="1">
    <location>
        <begin position="156"/>
        <end position="177"/>
    </location>
</feature>
<evidence type="ECO:0000256" key="1">
    <source>
        <dbReference type="SAM" id="MobiDB-lite"/>
    </source>
</evidence>
<reference evidence="4" key="1">
    <citation type="submission" date="2010-05" db="EMBL/GenBank/DDBJ databases">
        <title>The genome sequence of Magnaporthe poae strain ATCC 64411.</title>
        <authorList>
            <person name="Ma L.-J."/>
            <person name="Dead R."/>
            <person name="Young S."/>
            <person name="Zeng Q."/>
            <person name="Koehrsen M."/>
            <person name="Alvarado L."/>
            <person name="Berlin A."/>
            <person name="Chapman S.B."/>
            <person name="Chen Z."/>
            <person name="Freedman E."/>
            <person name="Gellesch M."/>
            <person name="Goldberg J."/>
            <person name="Griggs A."/>
            <person name="Gujja S."/>
            <person name="Heilman E.R."/>
            <person name="Heiman D."/>
            <person name="Hepburn T."/>
            <person name="Howarth C."/>
            <person name="Jen D."/>
            <person name="Larson L."/>
            <person name="Mehta T."/>
            <person name="Neiman D."/>
            <person name="Pearson M."/>
            <person name="Roberts A."/>
            <person name="Saif S."/>
            <person name="Shea T."/>
            <person name="Shenoy N."/>
            <person name="Sisk P."/>
            <person name="Stolte C."/>
            <person name="Sykes S."/>
            <person name="Walk T."/>
            <person name="White J."/>
            <person name="Yandava C."/>
            <person name="Haas B."/>
            <person name="Nusbaum C."/>
            <person name="Birren B."/>
        </authorList>
    </citation>
    <scope>NUCLEOTIDE SEQUENCE [LARGE SCALE GENOMIC DNA]</scope>
    <source>
        <strain evidence="4">ATCC 64411 / 73-15</strain>
    </source>
</reference>
<dbReference type="EnsemblFungi" id="MAPG_11147T0">
    <property type="protein sequence ID" value="MAPG_11147T0"/>
    <property type="gene ID" value="MAPG_11147"/>
</dbReference>
<dbReference type="VEuPathDB" id="FungiDB:MAPG_11147"/>
<dbReference type="EMBL" id="GL876979">
    <property type="protein sequence ID" value="KLU92201.1"/>
    <property type="molecule type" value="Genomic_DNA"/>
</dbReference>
<name>A0A0C4EEH4_MAGP6</name>
<gene>
    <name evidence="2" type="ORF">MAPG_11147</name>
</gene>
<reference evidence="3" key="4">
    <citation type="journal article" date="2015" name="G3 (Bethesda)">
        <title>Genome sequences of three phytopathogenic species of the Magnaporthaceae family of fungi.</title>
        <authorList>
            <person name="Okagaki L.H."/>
            <person name="Nunes C.C."/>
            <person name="Sailsbery J."/>
            <person name="Clay B."/>
            <person name="Brown D."/>
            <person name="John T."/>
            <person name="Oh Y."/>
            <person name="Young N."/>
            <person name="Fitzgerald M."/>
            <person name="Haas B.J."/>
            <person name="Zeng Q."/>
            <person name="Young S."/>
            <person name="Adiconis X."/>
            <person name="Fan L."/>
            <person name="Levin J.Z."/>
            <person name="Mitchell T.K."/>
            <person name="Okubara P.A."/>
            <person name="Farman M.L."/>
            <person name="Kohn L.M."/>
            <person name="Birren B."/>
            <person name="Ma L.-J."/>
            <person name="Dean R.A."/>
        </authorList>
    </citation>
    <scope>NUCLEOTIDE SEQUENCE</scope>
    <source>
        <strain evidence="3">ATCC 64411 / 73-15</strain>
    </source>
</reference>
<keyword evidence="4" id="KW-1185">Reference proteome</keyword>
<evidence type="ECO:0000313" key="2">
    <source>
        <dbReference type="EMBL" id="KLU92201.1"/>
    </source>
</evidence>
<dbReference type="EMBL" id="ADBL01002741">
    <property type="status" value="NOT_ANNOTATED_CDS"/>
    <property type="molecule type" value="Genomic_DNA"/>
</dbReference>
<dbReference type="AlphaFoldDB" id="A0A0C4EEH4"/>
<evidence type="ECO:0000313" key="3">
    <source>
        <dbReference type="EnsemblFungi" id="MAPG_11147T0"/>
    </source>
</evidence>
<organism evidence="3 4">
    <name type="scientific">Magnaporthiopsis poae (strain ATCC 64411 / 73-15)</name>
    <name type="common">Kentucky bluegrass fungus</name>
    <name type="synonym">Magnaporthe poae</name>
    <dbReference type="NCBI Taxonomy" id="644358"/>
    <lineage>
        <taxon>Eukaryota</taxon>
        <taxon>Fungi</taxon>
        <taxon>Dikarya</taxon>
        <taxon>Ascomycota</taxon>
        <taxon>Pezizomycotina</taxon>
        <taxon>Sordariomycetes</taxon>
        <taxon>Sordariomycetidae</taxon>
        <taxon>Magnaporthales</taxon>
        <taxon>Magnaporthaceae</taxon>
        <taxon>Magnaporthiopsis</taxon>
    </lineage>
</organism>
<reference evidence="2" key="2">
    <citation type="submission" date="2010-05" db="EMBL/GenBank/DDBJ databases">
        <title>The Genome Sequence of Magnaporthe poae strain ATCC 64411.</title>
        <authorList>
            <consortium name="The Broad Institute Genome Sequencing Platform"/>
            <consortium name="Broad Institute Genome Sequencing Center for Infectious Disease"/>
            <person name="Ma L.-J."/>
            <person name="Dead R."/>
            <person name="Young S."/>
            <person name="Zeng Q."/>
            <person name="Koehrsen M."/>
            <person name="Alvarado L."/>
            <person name="Berlin A."/>
            <person name="Chapman S.B."/>
            <person name="Chen Z."/>
            <person name="Freedman E."/>
            <person name="Gellesch M."/>
            <person name="Goldberg J."/>
            <person name="Griggs A."/>
            <person name="Gujja S."/>
            <person name="Heilman E.R."/>
            <person name="Heiman D."/>
            <person name="Hepburn T."/>
            <person name="Howarth C."/>
            <person name="Jen D."/>
            <person name="Larson L."/>
            <person name="Mehta T."/>
            <person name="Neiman D."/>
            <person name="Pearson M."/>
            <person name="Roberts A."/>
            <person name="Saif S."/>
            <person name="Shea T."/>
            <person name="Shenoy N."/>
            <person name="Sisk P."/>
            <person name="Stolte C."/>
            <person name="Sykes S."/>
            <person name="Walk T."/>
            <person name="White J."/>
            <person name="Yandava C."/>
            <person name="Haas B."/>
            <person name="Nusbaum C."/>
            <person name="Birren B."/>
        </authorList>
    </citation>
    <scope>NUCLEOTIDE SEQUENCE</scope>
    <source>
        <strain evidence="2">ATCC 64411</strain>
    </source>
</reference>